<dbReference type="AlphaFoldDB" id="A0A8H5M860"/>
<keyword evidence="2" id="KW-1133">Transmembrane helix</keyword>
<evidence type="ECO:0000256" key="2">
    <source>
        <dbReference type="SAM" id="Phobius"/>
    </source>
</evidence>
<feature type="region of interest" description="Disordered" evidence="1">
    <location>
        <begin position="206"/>
        <end position="267"/>
    </location>
</feature>
<dbReference type="Proteomes" id="UP000565441">
    <property type="component" value="Unassembled WGS sequence"/>
</dbReference>
<feature type="chain" id="PRO_5034526120" description="Mid2 domain-containing protein" evidence="3">
    <location>
        <begin position="22"/>
        <end position="288"/>
    </location>
</feature>
<reference evidence="4 5" key="1">
    <citation type="journal article" date="2020" name="ISME J.">
        <title>Uncovering the hidden diversity of litter-decomposition mechanisms in mushroom-forming fungi.</title>
        <authorList>
            <person name="Floudas D."/>
            <person name="Bentzer J."/>
            <person name="Ahren D."/>
            <person name="Johansson T."/>
            <person name="Persson P."/>
            <person name="Tunlid A."/>
        </authorList>
    </citation>
    <scope>NUCLEOTIDE SEQUENCE [LARGE SCALE GENOMIC DNA]</scope>
    <source>
        <strain evidence="4 5">CBS 661.87</strain>
    </source>
</reference>
<feature type="signal peptide" evidence="3">
    <location>
        <begin position="1"/>
        <end position="21"/>
    </location>
</feature>
<keyword evidence="2" id="KW-0472">Membrane</keyword>
<dbReference type="EMBL" id="JAACJP010000004">
    <property type="protein sequence ID" value="KAF5384800.1"/>
    <property type="molecule type" value="Genomic_DNA"/>
</dbReference>
<comment type="caution">
    <text evidence="4">The sequence shown here is derived from an EMBL/GenBank/DDBJ whole genome shotgun (WGS) entry which is preliminary data.</text>
</comment>
<proteinExistence type="predicted"/>
<keyword evidence="5" id="KW-1185">Reference proteome</keyword>
<name>A0A8H5M860_9AGAR</name>
<feature type="compositionally biased region" description="Low complexity" evidence="1">
    <location>
        <begin position="61"/>
        <end position="76"/>
    </location>
</feature>
<sequence length="288" mass="30731">MQNHALSLVFTSFGLSVMAQALTLTVPNGPTVVQMFTTNENGPTGLTIKPLTGHTPPVSTPFPNSSKFSSNSSNTSRTAGPSDSSPQRTSAGTIAGIVVAVVTMLSFSLALFFFFKRRKRRRRRGSVKVELDLIGSPLADKFFTLDPFLTDNEVKGLGYDASQQATRRIEAKFLPISQRASSDAQSTDTSAPSVPRILLTREGEIMGRPITPSSPGNQASHNLSGHTSSTQYSLDVKSTLVPTATRGSSPESHPEGSLSATASSQADVARRMRDLLAQMEHHVATPVS</sequence>
<feature type="transmembrane region" description="Helical" evidence="2">
    <location>
        <begin position="94"/>
        <end position="115"/>
    </location>
</feature>
<evidence type="ECO:0000313" key="5">
    <source>
        <dbReference type="Proteomes" id="UP000565441"/>
    </source>
</evidence>
<gene>
    <name evidence="4" type="ORF">D9615_000944</name>
</gene>
<feature type="region of interest" description="Disordered" evidence="1">
    <location>
        <begin position="44"/>
        <end position="89"/>
    </location>
</feature>
<feature type="compositionally biased region" description="Polar residues" evidence="1">
    <location>
        <begin position="211"/>
        <end position="233"/>
    </location>
</feature>
<keyword evidence="2" id="KW-0812">Transmembrane</keyword>
<evidence type="ECO:0000256" key="1">
    <source>
        <dbReference type="SAM" id="MobiDB-lite"/>
    </source>
</evidence>
<evidence type="ECO:0000313" key="4">
    <source>
        <dbReference type="EMBL" id="KAF5384800.1"/>
    </source>
</evidence>
<feature type="compositionally biased region" description="Polar residues" evidence="1">
    <location>
        <begin position="77"/>
        <end position="89"/>
    </location>
</feature>
<feature type="compositionally biased region" description="Polar residues" evidence="1">
    <location>
        <begin position="240"/>
        <end position="251"/>
    </location>
</feature>
<evidence type="ECO:0000256" key="3">
    <source>
        <dbReference type="SAM" id="SignalP"/>
    </source>
</evidence>
<organism evidence="4 5">
    <name type="scientific">Tricholomella constricta</name>
    <dbReference type="NCBI Taxonomy" id="117010"/>
    <lineage>
        <taxon>Eukaryota</taxon>
        <taxon>Fungi</taxon>
        <taxon>Dikarya</taxon>
        <taxon>Basidiomycota</taxon>
        <taxon>Agaricomycotina</taxon>
        <taxon>Agaricomycetes</taxon>
        <taxon>Agaricomycetidae</taxon>
        <taxon>Agaricales</taxon>
        <taxon>Tricholomatineae</taxon>
        <taxon>Lyophyllaceae</taxon>
        <taxon>Tricholomella</taxon>
    </lineage>
</organism>
<keyword evidence="3" id="KW-0732">Signal</keyword>
<evidence type="ECO:0008006" key="6">
    <source>
        <dbReference type="Google" id="ProtNLM"/>
    </source>
</evidence>
<accession>A0A8H5M860</accession>
<protein>
    <recommendedName>
        <fullName evidence="6">Mid2 domain-containing protein</fullName>
    </recommendedName>
</protein>
<dbReference type="OrthoDB" id="3033032at2759"/>